<protein>
    <submittedName>
        <fullName evidence="1">Uncharacterized protein</fullName>
    </submittedName>
</protein>
<reference evidence="1" key="1">
    <citation type="submission" date="2018-11" db="EMBL/GenBank/DDBJ databases">
        <authorList>
            <person name="Grassa J C."/>
        </authorList>
    </citation>
    <scope>NUCLEOTIDE SEQUENCE [LARGE SCALE GENOMIC DNA]</scope>
</reference>
<proteinExistence type="predicted"/>
<dbReference type="EMBL" id="UZAU01000024">
    <property type="status" value="NOT_ANNOTATED_CDS"/>
    <property type="molecule type" value="Genomic_DNA"/>
</dbReference>
<sequence>MTCFFQIFRMLQQMISQVILSISRDTPLYISSQQAGKSLNTRRTGLRKPSLLSSRRIGTRLRSKLKSKKNLQDQKMSSKYGMSLFLTAFCIIAHQF</sequence>
<keyword evidence="2" id="KW-1185">Reference proteome</keyword>
<name>A0A803QTX5_CANSA</name>
<dbReference type="EnsemblPlants" id="novel_model_1345_5bd9a17a.3.5bd9b135">
    <property type="protein sequence ID" value="cds.novel_model_1345_5bd9a17a.3.5bd9b135"/>
    <property type="gene ID" value="novel_gene_746_5bd9a17a"/>
</dbReference>
<reference evidence="1" key="2">
    <citation type="submission" date="2021-03" db="UniProtKB">
        <authorList>
            <consortium name="EnsemblPlants"/>
        </authorList>
    </citation>
    <scope>IDENTIFICATION</scope>
</reference>
<evidence type="ECO:0000313" key="1">
    <source>
        <dbReference type="EnsemblPlants" id="cds.novel_model_1345_5bd9a17a.3.5bd9b135"/>
    </source>
</evidence>
<dbReference type="AlphaFoldDB" id="A0A803QTX5"/>
<dbReference type="Gramene" id="novel_model_1345_5bd9a17a.3.5bd9b135">
    <property type="protein sequence ID" value="cds.novel_model_1345_5bd9a17a.3.5bd9b135"/>
    <property type="gene ID" value="novel_gene_746_5bd9a17a"/>
</dbReference>
<accession>A0A803QTX5</accession>
<gene>
    <name evidence="1" type="primary">LOC115707744</name>
</gene>
<organism evidence="1 2">
    <name type="scientific">Cannabis sativa</name>
    <name type="common">Hemp</name>
    <name type="synonym">Marijuana</name>
    <dbReference type="NCBI Taxonomy" id="3483"/>
    <lineage>
        <taxon>Eukaryota</taxon>
        <taxon>Viridiplantae</taxon>
        <taxon>Streptophyta</taxon>
        <taxon>Embryophyta</taxon>
        <taxon>Tracheophyta</taxon>
        <taxon>Spermatophyta</taxon>
        <taxon>Magnoliopsida</taxon>
        <taxon>eudicotyledons</taxon>
        <taxon>Gunneridae</taxon>
        <taxon>Pentapetalae</taxon>
        <taxon>rosids</taxon>
        <taxon>fabids</taxon>
        <taxon>Rosales</taxon>
        <taxon>Cannabaceae</taxon>
        <taxon>Cannabis</taxon>
    </lineage>
</organism>
<evidence type="ECO:0000313" key="2">
    <source>
        <dbReference type="Proteomes" id="UP000596661"/>
    </source>
</evidence>
<dbReference type="Proteomes" id="UP000596661">
    <property type="component" value="Chromosome 1"/>
</dbReference>